<dbReference type="GO" id="GO:0016829">
    <property type="term" value="F:lyase activity"/>
    <property type="evidence" value="ECO:0007669"/>
    <property type="project" value="UniProtKB-KW"/>
</dbReference>
<dbReference type="GO" id="GO:0034477">
    <property type="term" value="P:U6 snRNA 3'-end processing"/>
    <property type="evidence" value="ECO:0007669"/>
    <property type="project" value="UniProtKB-UniRule"/>
</dbReference>
<feature type="compositionally biased region" description="Polar residues" evidence="6">
    <location>
        <begin position="14"/>
        <end position="25"/>
    </location>
</feature>
<keyword evidence="1 5" id="KW-0540">Nuclease</keyword>
<dbReference type="PANTHER" id="PTHR13522">
    <property type="entry name" value="U6 SNRNA PHOSPHODIESTERASE 1"/>
    <property type="match status" value="1"/>
</dbReference>
<accession>A0A9W8QNK6</accession>
<dbReference type="Gene3D" id="3.90.1140.10">
    <property type="entry name" value="Cyclic phosphodiesterase"/>
    <property type="match status" value="1"/>
</dbReference>
<dbReference type="EC" id="3.1.4.-" evidence="5"/>
<keyword evidence="4 5" id="KW-0539">Nucleus</keyword>
<reference evidence="7" key="1">
    <citation type="journal article" date="2023" name="Access Microbiol">
        <title>De-novo genome assembly for Akanthomyces muscarius, a biocontrol agent of insect agricultural pests.</title>
        <authorList>
            <person name="Erdos Z."/>
            <person name="Studholme D.J."/>
            <person name="Raymond B."/>
            <person name="Sharma M."/>
        </authorList>
    </citation>
    <scope>NUCLEOTIDE SEQUENCE</scope>
    <source>
        <strain evidence="7">Ve6</strain>
    </source>
</reference>
<feature type="compositionally biased region" description="Low complexity" evidence="6">
    <location>
        <begin position="133"/>
        <end position="147"/>
    </location>
</feature>
<comment type="similarity">
    <text evidence="5">Belongs to the 2H phosphoesterase superfamily. USB1 family.</text>
</comment>
<evidence type="ECO:0000256" key="6">
    <source>
        <dbReference type="SAM" id="MobiDB-lite"/>
    </source>
</evidence>
<evidence type="ECO:0000256" key="5">
    <source>
        <dbReference type="HAMAP-Rule" id="MF_03040"/>
    </source>
</evidence>
<dbReference type="Proteomes" id="UP001144673">
    <property type="component" value="Chromosome 1"/>
</dbReference>
<evidence type="ECO:0000256" key="3">
    <source>
        <dbReference type="ARBA" id="ARBA00023239"/>
    </source>
</evidence>
<comment type="subcellular location">
    <subcellularLocation>
        <location evidence="5">Nucleus</location>
    </subcellularLocation>
</comment>
<feature type="region of interest" description="Disordered" evidence="6">
    <location>
        <begin position="102"/>
        <end position="153"/>
    </location>
</feature>
<proteinExistence type="inferred from homology"/>
<dbReference type="HAMAP" id="MF_03040">
    <property type="entry name" value="USB1"/>
    <property type="match status" value="1"/>
</dbReference>
<keyword evidence="2 5" id="KW-0378">Hydrolase</keyword>
<feature type="active site" description="Proton donor/acceptor" evidence="5">
    <location>
        <position position="340"/>
    </location>
</feature>
<dbReference type="GO" id="GO:0005634">
    <property type="term" value="C:nucleus"/>
    <property type="evidence" value="ECO:0007669"/>
    <property type="project" value="UniProtKB-SubCell"/>
</dbReference>
<dbReference type="InterPro" id="IPR027521">
    <property type="entry name" value="Usb1"/>
</dbReference>
<name>A0A9W8QNK6_AKAMU</name>
<dbReference type="Pfam" id="PF09749">
    <property type="entry name" value="HVSL"/>
    <property type="match status" value="1"/>
</dbReference>
<sequence length="410" mass="44632">MGPALVQRKDPSVGQRNDVTPTSSRPCLEKPSNALCVVNTTGLAPIAYSPQAQESRWRYAVWAAPPTLRCTAVVRERGTKIEIVARFDDGEDATVGQKMPLVNYSSSSDSEDGIGAHSKPAAKRQRMKGTPEASAGNSGANGAQQSSMPPLPSEFHDLYAATVRQSTVDDPSLHQGRKRQVPHIAGQWPSHVYIEWRPGHEQHAALTRLLARVQETLDGEIELHQFMTSDLGAPLPLHVSLSRPLSLSTAEKDDFLRQISGSLGSGTVPPFAVRPRSLAWFTSPDSNRSFLVLGVATVDDQQDNGALMELLRKSNAAAARFGQPLLYQTRDDDTARTAFHVSIAWTFARPGQDLSQTTLDLCQRLPLDEVLAWTMAVDSVKVKIGNAVTSIALSGHAPGQKRTRFLFDET</sequence>
<evidence type="ECO:0000313" key="7">
    <source>
        <dbReference type="EMBL" id="KAJ4165213.1"/>
    </source>
</evidence>
<organism evidence="7 8">
    <name type="scientific">Akanthomyces muscarius</name>
    <name type="common">Entomopathogenic fungus</name>
    <name type="synonym">Lecanicillium muscarium</name>
    <dbReference type="NCBI Taxonomy" id="2231603"/>
    <lineage>
        <taxon>Eukaryota</taxon>
        <taxon>Fungi</taxon>
        <taxon>Dikarya</taxon>
        <taxon>Ascomycota</taxon>
        <taxon>Pezizomycotina</taxon>
        <taxon>Sordariomycetes</taxon>
        <taxon>Hypocreomycetidae</taxon>
        <taxon>Hypocreales</taxon>
        <taxon>Cordycipitaceae</taxon>
        <taxon>Akanthomyces</taxon>
    </lineage>
</organism>
<dbReference type="EMBL" id="JAJHUN010000001">
    <property type="protein sequence ID" value="KAJ4165213.1"/>
    <property type="molecule type" value="Genomic_DNA"/>
</dbReference>
<evidence type="ECO:0000256" key="4">
    <source>
        <dbReference type="ARBA" id="ARBA00023242"/>
    </source>
</evidence>
<comment type="caution">
    <text evidence="7">The sequence shown here is derived from an EMBL/GenBank/DDBJ whole genome shotgun (WGS) entry which is preliminary data.</text>
</comment>
<dbReference type="GO" id="GO:1990838">
    <property type="term" value="F:poly(U)-specific exoribonuclease activity, producing 3' uridine cyclic phosphate ends"/>
    <property type="evidence" value="ECO:0007669"/>
    <property type="project" value="UniProtKB-UniRule"/>
</dbReference>
<dbReference type="AlphaFoldDB" id="A0A9W8QNK6"/>
<feature type="active site" description="Proton donor/acceptor" evidence="5">
    <location>
        <position position="238"/>
    </location>
</feature>
<gene>
    <name evidence="5" type="primary">USB1</name>
    <name evidence="7" type="ORF">LMH87_006854</name>
</gene>
<evidence type="ECO:0000256" key="2">
    <source>
        <dbReference type="ARBA" id="ARBA00022801"/>
    </source>
</evidence>
<keyword evidence="3" id="KW-0456">Lyase</keyword>
<keyword evidence="8" id="KW-1185">Reference proteome</keyword>
<comment type="function">
    <text evidence="5">Phosphodiesterase responsible for the U6 snRNA 3' end processing. Acts as an exoribonuclease (RNase) responsible for trimming the poly(U) tract of the last nucleotides in the pre-U6 snRNA molecule, leading to the formation of mature U6 snRNA.</text>
</comment>
<evidence type="ECO:0000313" key="8">
    <source>
        <dbReference type="Proteomes" id="UP001144673"/>
    </source>
</evidence>
<evidence type="ECO:0000256" key="1">
    <source>
        <dbReference type="ARBA" id="ARBA00022722"/>
    </source>
</evidence>
<feature type="region of interest" description="Disordered" evidence="6">
    <location>
        <begin position="1"/>
        <end position="26"/>
    </location>
</feature>
<protein>
    <recommendedName>
        <fullName evidence="5">U6 snRNA phosphodiesterase</fullName>
        <ecNumber evidence="5">3.1.4.-</ecNumber>
    </recommendedName>
</protein>
<dbReference type="PANTHER" id="PTHR13522:SF3">
    <property type="entry name" value="U6 SNRNA PHOSPHODIESTERASE 1"/>
    <property type="match status" value="1"/>
</dbReference>